<dbReference type="Gramene" id="TVU13215">
    <property type="protein sequence ID" value="TVU13215"/>
    <property type="gene ID" value="EJB05_40750"/>
</dbReference>
<evidence type="ECO:0000313" key="1">
    <source>
        <dbReference type="EMBL" id="TVU13215.1"/>
    </source>
</evidence>
<sequence length="61" mass="6770">MRPSGHGFSLPAGSVWTYLRQPHGLHRRDGLSPICDVERIICGGGELRPWSTSISMYLGFL</sequence>
<keyword evidence="2" id="KW-1185">Reference proteome</keyword>
<proteinExistence type="predicted"/>
<evidence type="ECO:0000313" key="2">
    <source>
        <dbReference type="Proteomes" id="UP000324897"/>
    </source>
</evidence>
<dbReference type="EMBL" id="RWGY01000035">
    <property type="protein sequence ID" value="TVU13215.1"/>
    <property type="molecule type" value="Genomic_DNA"/>
</dbReference>
<dbReference type="Proteomes" id="UP000324897">
    <property type="component" value="Unassembled WGS sequence"/>
</dbReference>
<accession>A0A5J9TPJ7</accession>
<dbReference type="AlphaFoldDB" id="A0A5J9TPJ7"/>
<organism evidence="1 2">
    <name type="scientific">Eragrostis curvula</name>
    <name type="common">weeping love grass</name>
    <dbReference type="NCBI Taxonomy" id="38414"/>
    <lineage>
        <taxon>Eukaryota</taxon>
        <taxon>Viridiplantae</taxon>
        <taxon>Streptophyta</taxon>
        <taxon>Embryophyta</taxon>
        <taxon>Tracheophyta</taxon>
        <taxon>Spermatophyta</taxon>
        <taxon>Magnoliopsida</taxon>
        <taxon>Liliopsida</taxon>
        <taxon>Poales</taxon>
        <taxon>Poaceae</taxon>
        <taxon>PACMAD clade</taxon>
        <taxon>Chloridoideae</taxon>
        <taxon>Eragrostideae</taxon>
        <taxon>Eragrostidinae</taxon>
        <taxon>Eragrostis</taxon>
    </lineage>
</organism>
<comment type="caution">
    <text evidence="1">The sequence shown here is derived from an EMBL/GenBank/DDBJ whole genome shotgun (WGS) entry which is preliminary data.</text>
</comment>
<gene>
    <name evidence="1" type="ORF">EJB05_40750</name>
</gene>
<name>A0A5J9TPJ7_9POAL</name>
<reference evidence="1 2" key="1">
    <citation type="journal article" date="2019" name="Sci. Rep.">
        <title>A high-quality genome of Eragrostis curvula grass provides insights into Poaceae evolution and supports new strategies to enhance forage quality.</title>
        <authorList>
            <person name="Carballo J."/>
            <person name="Santos B.A.C.M."/>
            <person name="Zappacosta D."/>
            <person name="Garbus I."/>
            <person name="Selva J.P."/>
            <person name="Gallo C.A."/>
            <person name="Diaz A."/>
            <person name="Albertini E."/>
            <person name="Caccamo M."/>
            <person name="Echenique V."/>
        </authorList>
    </citation>
    <scope>NUCLEOTIDE SEQUENCE [LARGE SCALE GENOMIC DNA]</scope>
    <source>
        <strain evidence="2">cv. Victoria</strain>
        <tissue evidence="1">Leaf</tissue>
    </source>
</reference>
<protein>
    <submittedName>
        <fullName evidence="1">Uncharacterized protein</fullName>
    </submittedName>
</protein>